<dbReference type="GO" id="GO:0005886">
    <property type="term" value="C:plasma membrane"/>
    <property type="evidence" value="ECO:0007669"/>
    <property type="project" value="UniProtKB-SubCell"/>
</dbReference>
<keyword evidence="8" id="KW-1185">Reference proteome</keyword>
<dbReference type="OrthoDB" id="9785113at2"/>
<dbReference type="PROSITE" id="PS50928">
    <property type="entry name" value="ABC_TM1"/>
    <property type="match status" value="1"/>
</dbReference>
<evidence type="ECO:0000256" key="2">
    <source>
        <dbReference type="ARBA" id="ARBA00022692"/>
    </source>
</evidence>
<protein>
    <submittedName>
        <fullName evidence="7">ABC-type uncharacterized transport system permease component-like protein</fullName>
    </submittedName>
</protein>
<name>A6DFF9_9BACT</name>
<gene>
    <name evidence="7" type="ORF">LNTAR_17353</name>
</gene>
<sequence>MSSTLKTAKRTLLVDKFMSVAIKVCGVGIIAAVMCLLVYISYEVAPLVQKAKIEHVKTIKLESSKIHDWGFDEWSNVPTTIDSENLIFQSAKTGDVLQTISLKEFLGLNKDEIISAADYNQSKEQFVAGSNQGRFFIIDVNYSRVEKGDEWVTVFAPSIAGKFNFQSKHPISAISYGAQDEDKLVGALIQNGEQEEVKVAYLAQEVDLFGNAGDLEIEETYDIQLENRVKSILVSNQANMISLADNKGKLTIFHCRGSKPEKFQEEALGDVENTVLAPVLGDMSLITVDKQGAVVGLSMYKENEKTPLLFHKTKLELEAMPAGETFRYSGSTRNKSFLLSSDKTIRLYNFTTEQSRWEYTAKANITGINISKKYDNIFILDENNNLSQYNLNDPHPESSWKTFFGKIHYEGAPEESYKWESTGGTDEAESKMSMIPLVYGTLKATFYAMLFATPLALFAALYTSQFLHPSLKKIVKPTMEIMASLPSVIIGFFGAIWLAPKVEDKFPSIIALLVLLPLMTMIFGRIQAKIPLGSKLKCANGYEFFWLIPVLVISGIVAWKLGPVFENMIFDHSFKSWWNHSLGMKYESKNAIIVGISMGFAVIPIIFTITEDALSNVPQNLISGSLALGASRWQTAVKVVLPTASAGIFSAIMIGLGRAVGETMIVLFCCGGTSIMETNPFSGMRTLSVNLATELPEAPKDGTLFRALFLGALLLFLMTFVINTIAEILRQYIRNKYKVV</sequence>
<evidence type="ECO:0000256" key="1">
    <source>
        <dbReference type="ARBA" id="ARBA00004651"/>
    </source>
</evidence>
<dbReference type="SUPFAM" id="SSF50978">
    <property type="entry name" value="WD40 repeat-like"/>
    <property type="match status" value="1"/>
</dbReference>
<dbReference type="RefSeq" id="WP_007276661.1">
    <property type="nucleotide sequence ID" value="NZ_ABCK01000001.1"/>
</dbReference>
<feature type="transmembrane region" description="Helical" evidence="5">
    <location>
        <begin position="635"/>
        <end position="656"/>
    </location>
</feature>
<feature type="transmembrane region" description="Helical" evidence="5">
    <location>
        <begin position="591"/>
        <end position="614"/>
    </location>
</feature>
<dbReference type="Gene3D" id="1.10.3720.10">
    <property type="entry name" value="MetI-like"/>
    <property type="match status" value="2"/>
</dbReference>
<feature type="transmembrane region" description="Helical" evidence="5">
    <location>
        <begin position="544"/>
        <end position="562"/>
    </location>
</feature>
<dbReference type="InterPro" id="IPR000515">
    <property type="entry name" value="MetI-like"/>
</dbReference>
<comment type="caution">
    <text evidence="7">The sequence shown here is derived from an EMBL/GenBank/DDBJ whole genome shotgun (WGS) entry which is preliminary data.</text>
</comment>
<evidence type="ECO:0000313" key="7">
    <source>
        <dbReference type="EMBL" id="EDM29539.1"/>
    </source>
</evidence>
<feature type="transmembrane region" description="Helical" evidence="5">
    <location>
        <begin position="20"/>
        <end position="42"/>
    </location>
</feature>
<evidence type="ECO:0000259" key="6">
    <source>
        <dbReference type="PROSITE" id="PS50928"/>
    </source>
</evidence>
<comment type="similarity">
    <text evidence="5">Belongs to the binding-protein-dependent transport system permease family.</text>
</comment>
<feature type="transmembrane region" description="Helical" evidence="5">
    <location>
        <begin position="506"/>
        <end position="524"/>
    </location>
</feature>
<evidence type="ECO:0000256" key="3">
    <source>
        <dbReference type="ARBA" id="ARBA00022989"/>
    </source>
</evidence>
<dbReference type="Proteomes" id="UP000004947">
    <property type="component" value="Unassembled WGS sequence"/>
</dbReference>
<keyword evidence="2 5" id="KW-0812">Transmembrane</keyword>
<keyword evidence="4 5" id="KW-0472">Membrane</keyword>
<feature type="transmembrane region" description="Helical" evidence="5">
    <location>
        <begin position="444"/>
        <end position="462"/>
    </location>
</feature>
<dbReference type="PANTHER" id="PTHR42727">
    <property type="entry name" value="PHOSPHATE TRANSPORT SYSTEM PERMEASE PROTEIN"/>
    <property type="match status" value="1"/>
</dbReference>
<keyword evidence="3 5" id="KW-1133">Transmembrane helix</keyword>
<evidence type="ECO:0000313" key="8">
    <source>
        <dbReference type="Proteomes" id="UP000004947"/>
    </source>
</evidence>
<dbReference type="SUPFAM" id="SSF161098">
    <property type="entry name" value="MetI-like"/>
    <property type="match status" value="1"/>
</dbReference>
<keyword evidence="5" id="KW-0813">Transport</keyword>
<feature type="transmembrane region" description="Helical" evidence="5">
    <location>
        <begin position="704"/>
        <end position="726"/>
    </location>
</feature>
<dbReference type="STRING" id="313628.LNTAR_17353"/>
<dbReference type="Pfam" id="PF00528">
    <property type="entry name" value="BPD_transp_1"/>
    <property type="match status" value="1"/>
</dbReference>
<reference evidence="7 8" key="1">
    <citation type="journal article" date="2010" name="J. Bacteriol.">
        <title>Genome sequence of Lentisphaera araneosa HTCC2155T, the type species of the order Lentisphaerales in the phylum Lentisphaerae.</title>
        <authorList>
            <person name="Thrash J.C."/>
            <person name="Cho J.C."/>
            <person name="Vergin K.L."/>
            <person name="Morris R.M."/>
            <person name="Giovannoni S.J."/>
        </authorList>
    </citation>
    <scope>NUCLEOTIDE SEQUENCE [LARGE SCALE GENOMIC DNA]</scope>
    <source>
        <strain evidence="7 8">HTCC2155</strain>
    </source>
</reference>
<dbReference type="eggNOG" id="COG4590">
    <property type="taxonomic scope" value="Bacteria"/>
</dbReference>
<evidence type="ECO:0000256" key="5">
    <source>
        <dbReference type="RuleBase" id="RU363032"/>
    </source>
</evidence>
<dbReference type="AlphaFoldDB" id="A6DFF9"/>
<evidence type="ECO:0000256" key="4">
    <source>
        <dbReference type="ARBA" id="ARBA00023136"/>
    </source>
</evidence>
<dbReference type="CDD" id="cd06261">
    <property type="entry name" value="TM_PBP2"/>
    <property type="match status" value="1"/>
</dbReference>
<feature type="domain" description="ABC transmembrane type-1" evidence="6">
    <location>
        <begin position="438"/>
        <end position="726"/>
    </location>
</feature>
<feature type="transmembrane region" description="Helical" evidence="5">
    <location>
        <begin position="483"/>
        <end position="500"/>
    </location>
</feature>
<dbReference type="PANTHER" id="PTHR42727:SF1">
    <property type="entry name" value="PHOSPHATE TRANSPORT SYSTEM PERMEASE"/>
    <property type="match status" value="1"/>
</dbReference>
<dbReference type="InterPro" id="IPR036322">
    <property type="entry name" value="WD40_repeat_dom_sf"/>
</dbReference>
<dbReference type="EMBL" id="ABCK01000001">
    <property type="protein sequence ID" value="EDM29539.1"/>
    <property type="molecule type" value="Genomic_DNA"/>
</dbReference>
<organism evidence="7 8">
    <name type="scientific">Lentisphaera araneosa HTCC2155</name>
    <dbReference type="NCBI Taxonomy" id="313628"/>
    <lineage>
        <taxon>Bacteria</taxon>
        <taxon>Pseudomonadati</taxon>
        <taxon>Lentisphaerota</taxon>
        <taxon>Lentisphaeria</taxon>
        <taxon>Lentisphaerales</taxon>
        <taxon>Lentisphaeraceae</taxon>
        <taxon>Lentisphaera</taxon>
    </lineage>
</organism>
<comment type="subcellular location">
    <subcellularLocation>
        <location evidence="1 5">Cell membrane</location>
        <topology evidence="1 5">Multi-pass membrane protein</topology>
    </subcellularLocation>
</comment>
<dbReference type="GO" id="GO:0055085">
    <property type="term" value="P:transmembrane transport"/>
    <property type="evidence" value="ECO:0007669"/>
    <property type="project" value="InterPro"/>
</dbReference>
<proteinExistence type="inferred from homology"/>
<accession>A6DFF9</accession>
<dbReference type="InterPro" id="IPR035906">
    <property type="entry name" value="MetI-like_sf"/>
</dbReference>